<evidence type="ECO:0000313" key="1">
    <source>
        <dbReference type="EMBL" id="KAL1526263.1"/>
    </source>
</evidence>
<gene>
    <name evidence="1" type="ORF">AB1Y20_014982</name>
</gene>
<organism evidence="1 2">
    <name type="scientific">Prymnesium parvum</name>
    <name type="common">Toxic golden alga</name>
    <dbReference type="NCBI Taxonomy" id="97485"/>
    <lineage>
        <taxon>Eukaryota</taxon>
        <taxon>Haptista</taxon>
        <taxon>Haptophyta</taxon>
        <taxon>Prymnesiophyceae</taxon>
        <taxon>Prymnesiales</taxon>
        <taxon>Prymnesiaceae</taxon>
        <taxon>Prymnesium</taxon>
    </lineage>
</organism>
<protein>
    <recommendedName>
        <fullName evidence="3">Peptidylprolyl isomerase</fullName>
    </recommendedName>
</protein>
<evidence type="ECO:0000313" key="2">
    <source>
        <dbReference type="Proteomes" id="UP001515480"/>
    </source>
</evidence>
<dbReference type="AlphaFoldDB" id="A0AB34JVS8"/>
<comment type="caution">
    <text evidence="1">The sequence shown here is derived from an EMBL/GenBank/DDBJ whole genome shotgun (WGS) entry which is preliminary data.</text>
</comment>
<name>A0AB34JVS8_PRYPA</name>
<proteinExistence type="predicted"/>
<dbReference type="Proteomes" id="UP001515480">
    <property type="component" value="Unassembled WGS sequence"/>
</dbReference>
<sequence>MVLLQVEVPAGLAAGDEMTLTYEGHEFTVVVPDGVSAGQLLDLDLPVDAPPEPAESSEQLTVVIPDGLLPGDAFAVLTEWGVEFEVVVPEGCAPGQAIEVTLPRPAADAPPEDSATHSAAAAAAHPLPPGYNADDFQFKPGQRVEVWRSGDAYSGGTIVHGWEGWDGPMYKVEMDAGVFKEAVPEEEISAAVGDVGDLFDGM</sequence>
<dbReference type="EMBL" id="JBGBPQ010000003">
    <property type="protein sequence ID" value="KAL1526263.1"/>
    <property type="molecule type" value="Genomic_DNA"/>
</dbReference>
<accession>A0AB34JVS8</accession>
<evidence type="ECO:0008006" key="3">
    <source>
        <dbReference type="Google" id="ProtNLM"/>
    </source>
</evidence>
<reference evidence="1 2" key="1">
    <citation type="journal article" date="2024" name="Science">
        <title>Giant polyketide synthase enzymes in the biosynthesis of giant marine polyether toxins.</title>
        <authorList>
            <person name="Fallon T.R."/>
            <person name="Shende V.V."/>
            <person name="Wierzbicki I.H."/>
            <person name="Pendleton A.L."/>
            <person name="Watervoot N.F."/>
            <person name="Auber R.P."/>
            <person name="Gonzalez D.J."/>
            <person name="Wisecaver J.H."/>
            <person name="Moore B.S."/>
        </authorList>
    </citation>
    <scope>NUCLEOTIDE SEQUENCE [LARGE SCALE GENOMIC DNA]</scope>
    <source>
        <strain evidence="1 2">12B1</strain>
    </source>
</reference>
<keyword evidence="2" id="KW-1185">Reference proteome</keyword>